<evidence type="ECO:0000313" key="1">
    <source>
        <dbReference type="EMBL" id="VYU33972.1"/>
    </source>
</evidence>
<dbReference type="AlphaFoldDB" id="A0A6N3DZZ9"/>
<proteinExistence type="predicted"/>
<accession>A0A6N3DZZ9</accession>
<dbReference type="RefSeq" id="WP_412442040.1">
    <property type="nucleotide sequence ID" value="NZ_CACRUT010000015.1"/>
</dbReference>
<sequence>MKKIKLMVIGVLTLSSAYVGYSVYDDMNAPISDEFYLEDVEALASDSEAGGSDIRDRCHCSNESTGSCSPNNSGGDCGMDVDCSQRACV</sequence>
<reference evidence="1" key="1">
    <citation type="submission" date="2019-11" db="EMBL/GenBank/DDBJ databases">
        <authorList>
            <person name="Feng L."/>
        </authorList>
    </citation>
    <scope>NUCLEOTIDE SEQUENCE</scope>
    <source>
        <strain evidence="1">PclaraLFYP37</strain>
    </source>
</reference>
<protein>
    <recommendedName>
        <fullName evidence="2">NVEALA protein</fullName>
    </recommendedName>
</protein>
<organism evidence="1">
    <name type="scientific">Paraprevotella clara</name>
    <dbReference type="NCBI Taxonomy" id="454154"/>
    <lineage>
        <taxon>Bacteria</taxon>
        <taxon>Pseudomonadati</taxon>
        <taxon>Bacteroidota</taxon>
        <taxon>Bacteroidia</taxon>
        <taxon>Bacteroidales</taxon>
        <taxon>Prevotellaceae</taxon>
        <taxon>Paraprevotella</taxon>
    </lineage>
</organism>
<dbReference type="EMBL" id="CACRUT010000015">
    <property type="protein sequence ID" value="VYU33972.1"/>
    <property type="molecule type" value="Genomic_DNA"/>
</dbReference>
<gene>
    <name evidence="1" type="ORF">PCLFYP37_02563</name>
</gene>
<evidence type="ECO:0008006" key="2">
    <source>
        <dbReference type="Google" id="ProtNLM"/>
    </source>
</evidence>
<name>A0A6N3DZZ9_9BACT</name>